<evidence type="ECO:0000313" key="1">
    <source>
        <dbReference type="EMBL" id="MBD7946415.1"/>
    </source>
</evidence>
<organism evidence="1 2">
    <name type="scientific">Psychrobacillus faecigallinarum</name>
    <dbReference type="NCBI Taxonomy" id="2762235"/>
    <lineage>
        <taxon>Bacteria</taxon>
        <taxon>Bacillati</taxon>
        <taxon>Bacillota</taxon>
        <taxon>Bacilli</taxon>
        <taxon>Bacillales</taxon>
        <taxon>Bacillaceae</taxon>
        <taxon>Psychrobacillus</taxon>
    </lineage>
</organism>
<dbReference type="EMBL" id="JACSQO010000020">
    <property type="protein sequence ID" value="MBD7946415.1"/>
    <property type="molecule type" value="Genomic_DNA"/>
</dbReference>
<dbReference type="NCBIfam" id="TIGR01537">
    <property type="entry name" value="portal_HK97"/>
    <property type="match status" value="1"/>
</dbReference>
<keyword evidence="2" id="KW-1185">Reference proteome</keyword>
<dbReference type="Pfam" id="PF04860">
    <property type="entry name" value="Phage_portal"/>
    <property type="match status" value="1"/>
</dbReference>
<gene>
    <name evidence="1" type="ORF">H9650_20165</name>
</gene>
<reference evidence="1 2" key="1">
    <citation type="submission" date="2020-08" db="EMBL/GenBank/DDBJ databases">
        <title>A Genomic Blueprint of the Chicken Gut Microbiome.</title>
        <authorList>
            <person name="Gilroy R."/>
            <person name="Ravi A."/>
            <person name="Getino M."/>
            <person name="Pursley I."/>
            <person name="Horton D.L."/>
            <person name="Alikhan N.-F."/>
            <person name="Baker D."/>
            <person name="Gharbi K."/>
            <person name="Hall N."/>
            <person name="Watson M."/>
            <person name="Adriaenssens E.M."/>
            <person name="Foster-Nyarko E."/>
            <person name="Jarju S."/>
            <person name="Secka A."/>
            <person name="Antonio M."/>
            <person name="Oren A."/>
            <person name="Chaudhuri R."/>
            <person name="La Ragione R.M."/>
            <person name="Hildebrand F."/>
            <person name="Pallen M.J."/>
        </authorList>
    </citation>
    <scope>NUCLEOTIDE SEQUENCE [LARGE SCALE GENOMIC DNA]</scope>
    <source>
        <strain evidence="1 2">Sa2BUA9</strain>
    </source>
</reference>
<sequence length="380" mass="43830">MGWLTDKLRKNKEIKSMFDLDLFQEPTHRAYLKKMALETCINFIGRAISQSDFRFMKDGKRQINDWDYLLNIRPNTDQSAAEFWQDFVFKLIHENEVLAILTDSNDLLIADSFDREEYAVFPDVFSNVTVKDYTFNRTFKMDEVIFIPYNNEKLTTFMQGMFDDYGDLFGRMIEINMRNNQIRGTVDIESTQSLDKENQGKLQNFIDRLFKSFKNNTVAIVPQLKGFKYTEVAKGDNNGKSVEELSKLKRDLVNEVAIILGIPVSLIHGDMTEYETAIKAYIKFCIGPLNKKISDELNAKLIEKENYLKGENIKVQGISELNALEVADAVDKLRASGVYNGNQIRVKLGDEPVDNPLLEEYVMTKNYESTKGGENKNERN</sequence>
<protein>
    <submittedName>
        <fullName evidence="1">Phage portal protein</fullName>
    </submittedName>
</protein>
<proteinExistence type="predicted"/>
<name>A0ABR8RFE3_9BACI</name>
<dbReference type="InterPro" id="IPR006427">
    <property type="entry name" value="Portal_HK97"/>
</dbReference>
<dbReference type="Proteomes" id="UP000640786">
    <property type="component" value="Unassembled WGS sequence"/>
</dbReference>
<comment type="caution">
    <text evidence="1">The sequence shown here is derived from an EMBL/GenBank/DDBJ whole genome shotgun (WGS) entry which is preliminary data.</text>
</comment>
<evidence type="ECO:0000313" key="2">
    <source>
        <dbReference type="Proteomes" id="UP000640786"/>
    </source>
</evidence>
<dbReference type="InterPro" id="IPR006944">
    <property type="entry name" value="Phage/GTA_portal"/>
</dbReference>
<accession>A0ABR8RFE3</accession>
<dbReference type="RefSeq" id="WP_191698002.1">
    <property type="nucleotide sequence ID" value="NZ_JACSQO010000020.1"/>
</dbReference>